<reference evidence="4" key="4">
    <citation type="submission" date="2022-01" db="EMBL/GenBank/DDBJ databases">
        <title>Collection of gut derived symbiotic bacterial strains cultured from healthy donors.</title>
        <authorList>
            <person name="Lin H."/>
            <person name="Kohout C."/>
            <person name="Waligurski E."/>
            <person name="Pamer E.G."/>
        </authorList>
    </citation>
    <scope>NUCLEOTIDE SEQUENCE</scope>
    <source>
        <strain evidence="4">DFI.5.49</strain>
    </source>
</reference>
<proteinExistence type="predicted"/>
<keyword evidence="8" id="KW-1185">Reference proteome</keyword>
<reference evidence="6 7" key="1">
    <citation type="submission" date="2015-09" db="EMBL/GenBank/DDBJ databases">
        <authorList>
            <consortium name="Pathogen Informatics"/>
        </authorList>
    </citation>
    <scope>NUCLEOTIDE SEQUENCE [LARGE SCALE GENOMIC DNA]</scope>
    <source>
        <strain evidence="2 6">2789STDY5608849</strain>
        <strain evidence="3 7">2789STDY5834885</strain>
    </source>
</reference>
<dbReference type="EMBL" id="CZAL01000014">
    <property type="protein sequence ID" value="CUP68831.1"/>
    <property type="molecule type" value="Genomic_DNA"/>
</dbReference>
<evidence type="ECO:0000313" key="8">
    <source>
        <dbReference type="Proteomes" id="UP000768180"/>
    </source>
</evidence>
<evidence type="ECO:0000313" key="7">
    <source>
        <dbReference type="Proteomes" id="UP000095709"/>
    </source>
</evidence>
<keyword evidence="1" id="KW-1133">Transmembrane helix</keyword>
<feature type="transmembrane region" description="Helical" evidence="1">
    <location>
        <begin position="62"/>
        <end position="82"/>
    </location>
</feature>
<dbReference type="Pfam" id="PF10066">
    <property type="entry name" value="DUF2304"/>
    <property type="match status" value="1"/>
</dbReference>
<dbReference type="GeneID" id="79854873"/>
<reference evidence="5 8" key="2">
    <citation type="journal article" date="2020" name="Cell Host Microbe">
        <title>Functional and Genomic Variation between Human-Derived Isolates of Lachnospiraceae Reveals Inter- and Intra-Species Diversity.</title>
        <authorList>
            <person name="Sorbara M.T."/>
            <person name="Littmann E.R."/>
            <person name="Fontana E."/>
            <person name="Moody T.U."/>
            <person name="Kohout C.E."/>
            <person name="Gjonbalaj M."/>
            <person name="Eaton V."/>
            <person name="Seok R."/>
            <person name="Leiner I.M."/>
            <person name="Pamer E.G."/>
        </authorList>
    </citation>
    <scope>NUCLEOTIDE SEQUENCE [LARGE SCALE GENOMIC DNA]</scope>
    <source>
        <strain evidence="5 8">MSK.14.54</strain>
    </source>
</reference>
<keyword evidence="1" id="KW-0812">Transmembrane</keyword>
<dbReference type="Proteomes" id="UP001199915">
    <property type="component" value="Unassembled WGS sequence"/>
</dbReference>
<dbReference type="EMBL" id="JAKNFS010000016">
    <property type="protein sequence ID" value="MCG4766245.1"/>
    <property type="molecule type" value="Genomic_DNA"/>
</dbReference>
<dbReference type="EMBL" id="JAAITQ010000006">
    <property type="protein sequence ID" value="NSE15775.1"/>
    <property type="molecule type" value="Genomic_DNA"/>
</dbReference>
<dbReference type="Proteomes" id="UP000768180">
    <property type="component" value="Unassembled WGS sequence"/>
</dbReference>
<dbReference type="RefSeq" id="WP_055220892.1">
    <property type="nucleotide sequence ID" value="NZ_CAXSRP010000014.1"/>
</dbReference>
<accession>A0A173W961</accession>
<dbReference type="AlphaFoldDB" id="A0A173W961"/>
<dbReference type="Proteomes" id="UP000095709">
    <property type="component" value="Unassembled WGS sequence"/>
</dbReference>
<evidence type="ECO:0000313" key="3">
    <source>
        <dbReference type="EMBL" id="CUP68831.1"/>
    </source>
</evidence>
<evidence type="ECO:0000313" key="4">
    <source>
        <dbReference type="EMBL" id="MCG4766245.1"/>
    </source>
</evidence>
<dbReference type="Proteomes" id="UP000095706">
    <property type="component" value="Unassembled WGS sequence"/>
</dbReference>
<gene>
    <name evidence="2" type="ORF">ERS852406_00059</name>
    <name evidence="3" type="ORF">ERS852498_02562</name>
    <name evidence="5" type="ORF">G5B05_04995</name>
    <name evidence="4" type="ORF">L0N21_12120</name>
</gene>
<organism evidence="2 6">
    <name type="scientific">Fusicatenibacter saccharivorans</name>
    <dbReference type="NCBI Taxonomy" id="1150298"/>
    <lineage>
        <taxon>Bacteria</taxon>
        <taxon>Bacillati</taxon>
        <taxon>Bacillota</taxon>
        <taxon>Clostridia</taxon>
        <taxon>Lachnospirales</taxon>
        <taxon>Lachnospiraceae</taxon>
        <taxon>Fusicatenibacter</taxon>
    </lineage>
</organism>
<name>A0A173W961_9FIRM</name>
<keyword evidence="1" id="KW-0472">Membrane</keyword>
<evidence type="ECO:0000313" key="5">
    <source>
        <dbReference type="EMBL" id="NSE15775.1"/>
    </source>
</evidence>
<dbReference type="EMBL" id="CYYV01000001">
    <property type="protein sequence ID" value="CUN35964.1"/>
    <property type="molecule type" value="Genomic_DNA"/>
</dbReference>
<dbReference type="OrthoDB" id="2066285at2"/>
<evidence type="ECO:0000313" key="6">
    <source>
        <dbReference type="Proteomes" id="UP000095706"/>
    </source>
</evidence>
<evidence type="ECO:0000256" key="1">
    <source>
        <dbReference type="SAM" id="Phobius"/>
    </source>
</evidence>
<dbReference type="InterPro" id="IPR019277">
    <property type="entry name" value="DUF2304"/>
</dbReference>
<protein>
    <submittedName>
        <fullName evidence="4">DUF2304 domain-containing protein</fullName>
    </submittedName>
</protein>
<dbReference type="STRING" id="1150298.ERS852406_00059"/>
<evidence type="ECO:0000313" key="2">
    <source>
        <dbReference type="EMBL" id="CUN35964.1"/>
    </source>
</evidence>
<sequence length="127" mass="13856">MSTAAIVKACVILMGIGIMIVTFVLHAKKKLTVNLAVTWELLGIAAILSGAVPRFSGWSSRIGLGSLVVLLITALLVLWGVYQMTIQISSLLMKNQELAILVSLLNQENERILRELEKLTGKNAREL</sequence>
<feature type="transmembrane region" description="Helical" evidence="1">
    <location>
        <begin position="6"/>
        <end position="25"/>
    </location>
</feature>
<reference evidence="5" key="3">
    <citation type="submission" date="2020-02" db="EMBL/GenBank/DDBJ databases">
        <authorList>
            <person name="Littmann E."/>
            <person name="Sorbara M."/>
        </authorList>
    </citation>
    <scope>NUCLEOTIDE SEQUENCE</scope>
    <source>
        <strain evidence="5">MSK.14.54</strain>
    </source>
</reference>
<feature type="transmembrane region" description="Helical" evidence="1">
    <location>
        <begin position="37"/>
        <end position="56"/>
    </location>
</feature>